<name>A0A0E9S5T3_ANGAN</name>
<reference evidence="1" key="2">
    <citation type="journal article" date="2015" name="Fish Shellfish Immunol.">
        <title>Early steps in the European eel (Anguilla anguilla)-Vibrio vulnificus interaction in the gills: Role of the RtxA13 toxin.</title>
        <authorList>
            <person name="Callol A."/>
            <person name="Pajuelo D."/>
            <person name="Ebbesson L."/>
            <person name="Teles M."/>
            <person name="MacKenzie S."/>
            <person name="Amaro C."/>
        </authorList>
    </citation>
    <scope>NUCLEOTIDE SEQUENCE</scope>
</reference>
<dbReference type="AlphaFoldDB" id="A0A0E9S5T3"/>
<proteinExistence type="predicted"/>
<reference evidence="1" key="1">
    <citation type="submission" date="2014-11" db="EMBL/GenBank/DDBJ databases">
        <authorList>
            <person name="Amaro Gonzalez C."/>
        </authorList>
    </citation>
    <scope>NUCLEOTIDE SEQUENCE</scope>
</reference>
<dbReference type="EMBL" id="GBXM01071828">
    <property type="protein sequence ID" value="JAH36749.1"/>
    <property type="molecule type" value="Transcribed_RNA"/>
</dbReference>
<accession>A0A0E9S5T3</accession>
<organism evidence="1">
    <name type="scientific">Anguilla anguilla</name>
    <name type="common">European freshwater eel</name>
    <name type="synonym">Muraena anguilla</name>
    <dbReference type="NCBI Taxonomy" id="7936"/>
    <lineage>
        <taxon>Eukaryota</taxon>
        <taxon>Metazoa</taxon>
        <taxon>Chordata</taxon>
        <taxon>Craniata</taxon>
        <taxon>Vertebrata</taxon>
        <taxon>Euteleostomi</taxon>
        <taxon>Actinopterygii</taxon>
        <taxon>Neopterygii</taxon>
        <taxon>Teleostei</taxon>
        <taxon>Anguilliformes</taxon>
        <taxon>Anguillidae</taxon>
        <taxon>Anguilla</taxon>
    </lineage>
</organism>
<protein>
    <submittedName>
        <fullName evidence="1">Uncharacterized protein</fullName>
    </submittedName>
</protein>
<sequence length="25" mass="3065">MQNMRKKLPDRTITRKINIILDHKT</sequence>
<evidence type="ECO:0000313" key="1">
    <source>
        <dbReference type="EMBL" id="JAH36749.1"/>
    </source>
</evidence>